<feature type="compositionally biased region" description="Basic and acidic residues" evidence="1">
    <location>
        <begin position="509"/>
        <end position="518"/>
    </location>
</feature>
<feature type="region of interest" description="Disordered" evidence="1">
    <location>
        <begin position="32"/>
        <end position="103"/>
    </location>
</feature>
<organism evidence="3">
    <name type="scientific">Bactrocera dorsalis</name>
    <name type="common">Oriental fruit fly</name>
    <name type="synonym">Dacus dorsalis</name>
    <dbReference type="NCBI Taxonomy" id="27457"/>
    <lineage>
        <taxon>Eukaryota</taxon>
        <taxon>Metazoa</taxon>
        <taxon>Ecdysozoa</taxon>
        <taxon>Arthropoda</taxon>
        <taxon>Hexapoda</taxon>
        <taxon>Insecta</taxon>
        <taxon>Pterygota</taxon>
        <taxon>Neoptera</taxon>
        <taxon>Endopterygota</taxon>
        <taxon>Diptera</taxon>
        <taxon>Brachycera</taxon>
        <taxon>Muscomorpha</taxon>
        <taxon>Tephritoidea</taxon>
        <taxon>Tephritidae</taxon>
        <taxon>Bactrocera</taxon>
        <taxon>Bactrocera</taxon>
    </lineage>
</organism>
<reference evidence="3" key="1">
    <citation type="journal article" date="2014" name="BMC Genomics">
        <title>Characterizing the developmental transcriptome of the oriental fruit fly, Bactrocera dorsalis (Diptera: Tephritidae) through comparative genomic analysis with Drosophila melanogaster utilizing modENCODE datasets.</title>
        <authorList>
            <person name="Geib S.M."/>
            <person name="Calla B."/>
            <person name="Hall B."/>
            <person name="Hou S."/>
            <person name="Manoukis N.C."/>
        </authorList>
    </citation>
    <scope>NUCLEOTIDE SEQUENCE</scope>
    <source>
        <strain evidence="3">Punador</strain>
    </source>
</reference>
<accession>A0A034VE91</accession>
<protein>
    <recommendedName>
        <fullName evidence="2">CCHC-type domain-containing protein</fullName>
    </recommendedName>
</protein>
<dbReference type="AlphaFoldDB" id="A0A034VE91"/>
<feature type="compositionally biased region" description="Low complexity" evidence="1">
    <location>
        <begin position="301"/>
        <end position="312"/>
    </location>
</feature>
<feature type="compositionally biased region" description="Polar residues" evidence="1">
    <location>
        <begin position="169"/>
        <end position="178"/>
    </location>
</feature>
<dbReference type="SMART" id="SM00343">
    <property type="entry name" value="ZnF_C2HC"/>
    <property type="match status" value="2"/>
</dbReference>
<feature type="compositionally biased region" description="Low complexity" evidence="1">
    <location>
        <begin position="79"/>
        <end position="101"/>
    </location>
</feature>
<feature type="region of interest" description="Disordered" evidence="1">
    <location>
        <begin position="120"/>
        <end position="150"/>
    </location>
</feature>
<proteinExistence type="predicted"/>
<feature type="region of interest" description="Disordered" evidence="1">
    <location>
        <begin position="458"/>
        <end position="550"/>
    </location>
</feature>
<feature type="compositionally biased region" description="Basic and acidic residues" evidence="1">
    <location>
        <begin position="59"/>
        <end position="69"/>
    </location>
</feature>
<feature type="compositionally biased region" description="Polar residues" evidence="1">
    <location>
        <begin position="268"/>
        <end position="283"/>
    </location>
</feature>
<dbReference type="OrthoDB" id="8026949at2759"/>
<feature type="domain" description="CCHC-type" evidence="2">
    <location>
        <begin position="386"/>
        <end position="402"/>
    </location>
</feature>
<name>A0A034VE91_BACDO</name>
<feature type="compositionally biased region" description="Basic and acidic residues" evidence="1">
    <location>
        <begin position="212"/>
        <end position="242"/>
    </location>
</feature>
<sequence>RSNLCVYFFIVWYFRFKTKFFFNMSRKPYNFRRGGGSGSKSQRRFGGTGSLGNYKRSGNRNDGHAENRRSGSWGGDNFNRSYNGSNNHSNNNNSFGSISNSKLNNQEDSFQKFRDPNALEQYNGNSRYHHNSQGRDRGQDRHGGKAHFGNETYKNELNWYEDQRNAHLSQAEEQNQNYSSSSAMQVSSTSSMPQTISSVTPSTITSTTPKNPPHDEECNLESKKHILKNIKQEKTEVEEVNRISKQTHKPASSSSSSSESSESEDEALTSNQPKNIAKSNTIKVKQEALGKQIQKKNTEQSTSSDSSSSSSSSEEDNKISDKVSTKPNIIMEKGSKTAKKQSKKKQASEEDLICLGKLERNFVIEDDVSEDTEISSHNKSGTFKNQCLICDKQGHTAFECQMICKNCSAPYHNMKSCPKPVNLSTMLQSYMEFCIGQMSQFNPEKKFMMPPNICISENSLTKSNEQSTIQNKRVKRLRTKSEDSLKRSTKRKHRYASKSSDDEEDEKNDAENKTRTETSESESESVSSEELISTKVKKRRTKMSSPMKTPKFHNTFVPQFSSFPAFGAAAATYNPLLLGQLMNSGGFGAADKLIFQ</sequence>
<dbReference type="GO" id="GO:0003676">
    <property type="term" value="F:nucleic acid binding"/>
    <property type="evidence" value="ECO:0007669"/>
    <property type="project" value="InterPro"/>
</dbReference>
<dbReference type="InterPro" id="IPR001878">
    <property type="entry name" value="Znf_CCHC"/>
</dbReference>
<feature type="region of interest" description="Disordered" evidence="1">
    <location>
        <begin position="169"/>
        <end position="344"/>
    </location>
</feature>
<evidence type="ECO:0000256" key="1">
    <source>
        <dbReference type="SAM" id="MobiDB-lite"/>
    </source>
</evidence>
<dbReference type="EMBL" id="GAKP01019079">
    <property type="protein sequence ID" value="JAC39873.1"/>
    <property type="molecule type" value="Transcribed_RNA"/>
</dbReference>
<dbReference type="GO" id="GO:0008270">
    <property type="term" value="F:zinc ion binding"/>
    <property type="evidence" value="ECO:0007669"/>
    <property type="project" value="InterPro"/>
</dbReference>
<feature type="compositionally biased region" description="Polar residues" evidence="1">
    <location>
        <begin position="458"/>
        <end position="471"/>
    </location>
</feature>
<dbReference type="SUPFAM" id="SSF57756">
    <property type="entry name" value="Retrovirus zinc finger-like domains"/>
    <property type="match status" value="1"/>
</dbReference>
<feature type="domain" description="CCHC-type" evidence="2">
    <location>
        <begin position="403"/>
        <end position="419"/>
    </location>
</feature>
<feature type="compositionally biased region" description="Basic residues" evidence="1">
    <location>
        <begin position="487"/>
        <end position="496"/>
    </location>
</feature>
<feature type="compositionally biased region" description="Basic and acidic residues" evidence="1">
    <location>
        <begin position="133"/>
        <end position="143"/>
    </location>
</feature>
<feature type="compositionally biased region" description="Low complexity" evidence="1">
    <location>
        <begin position="179"/>
        <end position="209"/>
    </location>
</feature>
<evidence type="ECO:0000259" key="2">
    <source>
        <dbReference type="SMART" id="SM00343"/>
    </source>
</evidence>
<feature type="compositionally biased region" description="Basic and acidic residues" evidence="1">
    <location>
        <begin position="315"/>
        <end position="324"/>
    </location>
</feature>
<evidence type="ECO:0000313" key="3">
    <source>
        <dbReference type="EMBL" id="JAC39873.1"/>
    </source>
</evidence>
<feature type="non-terminal residue" evidence="3">
    <location>
        <position position="1"/>
    </location>
</feature>
<dbReference type="InterPro" id="IPR036875">
    <property type="entry name" value="Znf_CCHC_sf"/>
</dbReference>